<evidence type="ECO:0000313" key="1">
    <source>
        <dbReference type="EMBL" id="MCM2369646.1"/>
    </source>
</evidence>
<gene>
    <name evidence="1" type="ORF">NB063_03310</name>
</gene>
<dbReference type="Pfam" id="PF20911">
    <property type="entry name" value="GP7"/>
    <property type="match status" value="1"/>
</dbReference>
<organism evidence="1 2">
    <name type="scientific">Aporhodopirellula aestuarii</name>
    <dbReference type="NCBI Taxonomy" id="2950107"/>
    <lineage>
        <taxon>Bacteria</taxon>
        <taxon>Pseudomonadati</taxon>
        <taxon>Planctomycetota</taxon>
        <taxon>Planctomycetia</taxon>
        <taxon>Pirellulales</taxon>
        <taxon>Pirellulaceae</taxon>
        <taxon>Aporhodopirellula</taxon>
    </lineage>
</organism>
<reference evidence="1 2" key="1">
    <citation type="journal article" date="2022" name="Syst. Appl. Microbiol.">
        <title>Rhodopirellula aestuarii sp. nov., a novel member of the genus Rhodopirellula isolated from brackish sediments collected in the Tagus River estuary, Portugal.</title>
        <authorList>
            <person name="Vitorino I.R."/>
            <person name="Klimek D."/>
            <person name="Calusinska M."/>
            <person name="Lobo-da-Cunha A."/>
            <person name="Vasconcelos V."/>
            <person name="Lage O.M."/>
        </authorList>
    </citation>
    <scope>NUCLEOTIDE SEQUENCE [LARGE SCALE GENOMIC DNA]</scope>
    <source>
        <strain evidence="1 2">ICT_H3.1</strain>
    </source>
</reference>
<comment type="caution">
    <text evidence="1">The sequence shown here is derived from an EMBL/GenBank/DDBJ whole genome shotgun (WGS) entry which is preliminary data.</text>
</comment>
<name>A0ABT0TYH0_9BACT</name>
<dbReference type="SUPFAM" id="SSF56563">
    <property type="entry name" value="Major capsid protein gp5"/>
    <property type="match status" value="1"/>
</dbReference>
<dbReference type="RefSeq" id="WP_250927317.1">
    <property type="nucleotide sequence ID" value="NZ_JAMQBK010000012.1"/>
</dbReference>
<dbReference type="NCBIfam" id="NF045672">
    <property type="entry name" value="MCP_gp7_epsi_15"/>
    <property type="match status" value="1"/>
</dbReference>
<keyword evidence="2" id="KW-1185">Reference proteome</keyword>
<accession>A0ABT0TYH0</accession>
<sequence>MADTPITIADLVKINSMDVADNDISDLLLDAPLIRSLVADTASNGTSHKYVKESSAPVVGFRSANDGRDHDASSDTLVTIDLKILDASFHVDKAIADTYTKGGPDAFMAREAKRHLRAVLSVGEKQLLYGTDNESDGFVGLADASNLDDSDDAQVINAGGASNCSSVFAIRSVDEFSDLALIVGESGNLEVGDRYEQMVEGTNGKYPAYCQTIQGWMGLQLGSIHSVARLANINDSTKMLDDDLLSDLLSLFPSSRPATMLVMNRRSLKQLQQSRSATSSTGAAAPFPTEAFNVPIIVTDSIANDETQLTAAA</sequence>
<dbReference type="InterPro" id="IPR048813">
    <property type="entry name" value="GP7-like"/>
</dbReference>
<proteinExistence type="predicted"/>
<evidence type="ECO:0008006" key="3">
    <source>
        <dbReference type="Google" id="ProtNLM"/>
    </source>
</evidence>
<evidence type="ECO:0000313" key="2">
    <source>
        <dbReference type="Proteomes" id="UP001202961"/>
    </source>
</evidence>
<dbReference type="Proteomes" id="UP001202961">
    <property type="component" value="Unassembled WGS sequence"/>
</dbReference>
<protein>
    <recommendedName>
        <fullName evidence="3">Major capsid protein</fullName>
    </recommendedName>
</protein>
<dbReference type="EMBL" id="JAMQBK010000012">
    <property type="protein sequence ID" value="MCM2369646.1"/>
    <property type="molecule type" value="Genomic_DNA"/>
</dbReference>